<dbReference type="Pfam" id="PF05050">
    <property type="entry name" value="Methyltransf_21"/>
    <property type="match status" value="1"/>
</dbReference>
<evidence type="ECO:0000259" key="1">
    <source>
        <dbReference type="Pfam" id="PF05050"/>
    </source>
</evidence>
<dbReference type="InterPro" id="IPR053188">
    <property type="entry name" value="FkbM_Methyltransferase"/>
</dbReference>
<dbReference type="GO" id="GO:0008168">
    <property type="term" value="F:methyltransferase activity"/>
    <property type="evidence" value="ECO:0007669"/>
    <property type="project" value="UniProtKB-KW"/>
</dbReference>
<dbReference type="GO" id="GO:0032259">
    <property type="term" value="P:methylation"/>
    <property type="evidence" value="ECO:0007669"/>
    <property type="project" value="UniProtKB-KW"/>
</dbReference>
<reference evidence="2 3" key="1">
    <citation type="journal article" date="2013" name="Int. J. Syst. Evol. Microbiol.">
        <title>Roseomonas aerophila sp. nov., isolated from air.</title>
        <authorList>
            <person name="Kim S.J."/>
            <person name="Weon H.Y."/>
            <person name="Ahn J.H."/>
            <person name="Hong S.B."/>
            <person name="Seok S.J."/>
            <person name="Whang K.S."/>
            <person name="Kwon S.W."/>
        </authorList>
    </citation>
    <scope>NUCLEOTIDE SEQUENCE [LARGE SCALE GENOMIC DNA]</scope>
    <source>
        <strain evidence="2 3">NBRC 108923</strain>
    </source>
</reference>
<dbReference type="Proteomes" id="UP000626026">
    <property type="component" value="Unassembled WGS sequence"/>
</dbReference>
<dbReference type="NCBIfam" id="TIGR01444">
    <property type="entry name" value="fkbM_fam"/>
    <property type="match status" value="1"/>
</dbReference>
<proteinExistence type="predicted"/>
<gene>
    <name evidence="2" type="ORF">IBL26_19690</name>
</gene>
<dbReference type="SUPFAM" id="SSF53335">
    <property type="entry name" value="S-adenosyl-L-methionine-dependent methyltransferases"/>
    <property type="match status" value="1"/>
</dbReference>
<organism evidence="2 3">
    <name type="scientific">Teichococcus aerophilus</name>
    <dbReference type="NCBI Taxonomy" id="1224513"/>
    <lineage>
        <taxon>Bacteria</taxon>
        <taxon>Pseudomonadati</taxon>
        <taxon>Pseudomonadota</taxon>
        <taxon>Alphaproteobacteria</taxon>
        <taxon>Acetobacterales</taxon>
        <taxon>Roseomonadaceae</taxon>
        <taxon>Roseomonas</taxon>
    </lineage>
</organism>
<dbReference type="RefSeq" id="WP_187786218.1">
    <property type="nucleotide sequence ID" value="NZ_JACTVA010000045.1"/>
</dbReference>
<name>A0ABR7RR39_9PROT</name>
<comment type="caution">
    <text evidence="2">The sequence shown here is derived from an EMBL/GenBank/DDBJ whole genome shotgun (WGS) entry which is preliminary data.</text>
</comment>
<protein>
    <submittedName>
        <fullName evidence="2">FkbM family methyltransferase</fullName>
    </submittedName>
</protein>
<feature type="domain" description="Methyltransferase FkbM" evidence="1">
    <location>
        <begin position="48"/>
        <end position="218"/>
    </location>
</feature>
<dbReference type="InterPro" id="IPR006342">
    <property type="entry name" value="FkbM_mtfrase"/>
</dbReference>
<keyword evidence="2" id="KW-0808">Transferase</keyword>
<keyword evidence="3" id="KW-1185">Reference proteome</keyword>
<dbReference type="InterPro" id="IPR029063">
    <property type="entry name" value="SAM-dependent_MTases_sf"/>
</dbReference>
<accession>A0ABR7RR39</accession>
<dbReference type="Gene3D" id="3.40.50.150">
    <property type="entry name" value="Vaccinia Virus protein VP39"/>
    <property type="match status" value="1"/>
</dbReference>
<dbReference type="PANTHER" id="PTHR36973:SF4">
    <property type="entry name" value="NODULATION PROTEIN"/>
    <property type="match status" value="1"/>
</dbReference>
<dbReference type="EMBL" id="JACTVA010000045">
    <property type="protein sequence ID" value="MBC9209075.1"/>
    <property type="molecule type" value="Genomic_DNA"/>
</dbReference>
<sequence length="260" mass="28594">MSLKRQAANLLERMSGNLIIPAHELHLLPERLHLRRLFDYLDIDCVFDVGANAGQYATMLREQVGYRGPIISFEPIPELAASLRERAAQDPDWHIEAMALDREAGTATFHVMRENEFSSLRRPAGNQPGTFAAANDIVRDIQVERSTVQAQMQRWQTQLGFKRPFLKMDTQGNDLAVMEGAGDSLAAFAGLQTELAILRLYDGSADFAATLSACQDKGFVVSAFVPNNEGKFPVLVEIDCILINKALAPADVQIGTGAAH</sequence>
<keyword evidence="2" id="KW-0489">Methyltransferase</keyword>
<evidence type="ECO:0000313" key="3">
    <source>
        <dbReference type="Proteomes" id="UP000626026"/>
    </source>
</evidence>
<dbReference type="PANTHER" id="PTHR36973">
    <property type="entry name" value="SLL1456 PROTEIN-RELATED"/>
    <property type="match status" value="1"/>
</dbReference>
<evidence type="ECO:0000313" key="2">
    <source>
        <dbReference type="EMBL" id="MBC9209075.1"/>
    </source>
</evidence>